<evidence type="ECO:0000259" key="1">
    <source>
        <dbReference type="Pfam" id="PF01593"/>
    </source>
</evidence>
<evidence type="ECO:0000313" key="2">
    <source>
        <dbReference type="EMBL" id="CAK0864280.1"/>
    </source>
</evidence>
<dbReference type="InterPro" id="IPR036188">
    <property type="entry name" value="FAD/NAD-bd_sf"/>
</dbReference>
<gene>
    <name evidence="2" type="ORF">PCOR1329_LOCUS52207</name>
</gene>
<evidence type="ECO:0000313" key="3">
    <source>
        <dbReference type="Proteomes" id="UP001189429"/>
    </source>
</evidence>
<dbReference type="Pfam" id="PF01593">
    <property type="entry name" value="Amino_oxidase"/>
    <property type="match status" value="1"/>
</dbReference>
<dbReference type="SUPFAM" id="SSF51905">
    <property type="entry name" value="FAD/NAD(P)-binding domain"/>
    <property type="match status" value="1"/>
</dbReference>
<organism evidence="2 3">
    <name type="scientific">Prorocentrum cordatum</name>
    <dbReference type="NCBI Taxonomy" id="2364126"/>
    <lineage>
        <taxon>Eukaryota</taxon>
        <taxon>Sar</taxon>
        <taxon>Alveolata</taxon>
        <taxon>Dinophyceae</taxon>
        <taxon>Prorocentrales</taxon>
        <taxon>Prorocentraceae</taxon>
        <taxon>Prorocentrum</taxon>
    </lineage>
</organism>
<sequence length="385" mass="42853">MDSWTVPRFPPIPPDAAKDFQGKIVIVGAGVAGLFAANTLKFLGIEDFIVLEAGETFGGRLKSAFDFHEDVPLELGAEWIHASNGDVVKDMLVFPVDEGLEASEFIKYQPKWFFGSSRSRVLGCLYQETKWKRTTWLQWLERYVYRHVQDKVQFNAVVKEVAYGEDNGVRLLMEDGAELWAAKVICTIPLSILKLDAVKFDPALPMQMRKAIDSVGMLPGFRVLLAMKEKFYPDVTIDGGRFDLLKNQDQVCAVYDALYGKELSDKQNVLAVVAIGDKYCKDLIHLDDESLAKAALGIVDRLFKGQGTLNYIKHRVQNWSLEPYVLGAYSVGGASHERKELGKTINGRMLFAGEHTCVNFHSLVPGAALEGRRAAVEAVSGRIMS</sequence>
<dbReference type="PANTHER" id="PTHR10742">
    <property type="entry name" value="FLAVIN MONOAMINE OXIDASE"/>
    <property type="match status" value="1"/>
</dbReference>
<protein>
    <recommendedName>
        <fullName evidence="1">Amine oxidase domain-containing protein</fullName>
    </recommendedName>
</protein>
<proteinExistence type="predicted"/>
<dbReference type="EMBL" id="CAUYUJ010016349">
    <property type="protein sequence ID" value="CAK0864280.1"/>
    <property type="molecule type" value="Genomic_DNA"/>
</dbReference>
<accession>A0ABN9UVX3</accession>
<dbReference type="Proteomes" id="UP001189429">
    <property type="component" value="Unassembled WGS sequence"/>
</dbReference>
<reference evidence="2" key="1">
    <citation type="submission" date="2023-10" db="EMBL/GenBank/DDBJ databases">
        <authorList>
            <person name="Chen Y."/>
            <person name="Shah S."/>
            <person name="Dougan E. K."/>
            <person name="Thang M."/>
            <person name="Chan C."/>
        </authorList>
    </citation>
    <scope>NUCLEOTIDE SEQUENCE [LARGE SCALE GENOMIC DNA]</scope>
</reference>
<keyword evidence="3" id="KW-1185">Reference proteome</keyword>
<feature type="domain" description="Amine oxidase" evidence="1">
    <location>
        <begin position="149"/>
        <end position="377"/>
    </location>
</feature>
<name>A0ABN9UVX3_9DINO</name>
<dbReference type="InterPro" id="IPR002937">
    <property type="entry name" value="Amino_oxidase"/>
</dbReference>
<comment type="caution">
    <text evidence="2">The sequence shown here is derived from an EMBL/GenBank/DDBJ whole genome shotgun (WGS) entry which is preliminary data.</text>
</comment>
<dbReference type="SUPFAM" id="SSF54373">
    <property type="entry name" value="FAD-linked reductases, C-terminal domain"/>
    <property type="match status" value="1"/>
</dbReference>
<dbReference type="InterPro" id="IPR050281">
    <property type="entry name" value="Flavin_monoamine_oxidase"/>
</dbReference>
<dbReference type="Gene3D" id="3.50.50.60">
    <property type="entry name" value="FAD/NAD(P)-binding domain"/>
    <property type="match status" value="2"/>
</dbReference>
<dbReference type="PANTHER" id="PTHR10742:SF410">
    <property type="entry name" value="LYSINE-SPECIFIC HISTONE DEMETHYLASE 2"/>
    <property type="match status" value="1"/>
</dbReference>
<dbReference type="Pfam" id="PF13450">
    <property type="entry name" value="NAD_binding_8"/>
    <property type="match status" value="1"/>
</dbReference>